<protein>
    <recommendedName>
        <fullName evidence="2">DBC1/CARP1 catalytically inactive NUDIX hydrolase domain-containing protein</fullName>
    </recommendedName>
</protein>
<feature type="compositionally biased region" description="Basic and acidic residues" evidence="1">
    <location>
        <begin position="201"/>
        <end position="260"/>
    </location>
</feature>
<evidence type="ECO:0000313" key="4">
    <source>
        <dbReference type="Proteomes" id="UP000759131"/>
    </source>
</evidence>
<dbReference type="PANTHER" id="PTHR14304:SF11">
    <property type="entry name" value="SAP DOMAIN-CONTAINING PROTEIN"/>
    <property type="match status" value="1"/>
</dbReference>
<dbReference type="InterPro" id="IPR025224">
    <property type="entry name" value="CCAR1/CCAR2"/>
</dbReference>
<dbReference type="EMBL" id="CAJPIZ010033049">
    <property type="protein sequence ID" value="CAG2120377.1"/>
    <property type="molecule type" value="Genomic_DNA"/>
</dbReference>
<feature type="region of interest" description="Disordered" evidence="1">
    <location>
        <begin position="19"/>
        <end position="126"/>
    </location>
</feature>
<organism evidence="3">
    <name type="scientific">Medioppia subpectinata</name>
    <dbReference type="NCBI Taxonomy" id="1979941"/>
    <lineage>
        <taxon>Eukaryota</taxon>
        <taxon>Metazoa</taxon>
        <taxon>Ecdysozoa</taxon>
        <taxon>Arthropoda</taxon>
        <taxon>Chelicerata</taxon>
        <taxon>Arachnida</taxon>
        <taxon>Acari</taxon>
        <taxon>Acariformes</taxon>
        <taxon>Sarcoptiformes</taxon>
        <taxon>Oribatida</taxon>
        <taxon>Brachypylina</taxon>
        <taxon>Oppioidea</taxon>
        <taxon>Oppiidae</taxon>
        <taxon>Medioppia</taxon>
    </lineage>
</organism>
<feature type="compositionally biased region" description="Polar residues" evidence="1">
    <location>
        <begin position="19"/>
        <end position="36"/>
    </location>
</feature>
<accession>A0A7R9LNZ6</accession>
<feature type="compositionally biased region" description="Basic and acidic residues" evidence="1">
    <location>
        <begin position="37"/>
        <end position="110"/>
    </location>
</feature>
<dbReference type="AlphaFoldDB" id="A0A7R9LNZ6"/>
<name>A0A7R9LNZ6_9ACAR</name>
<dbReference type="PANTHER" id="PTHR14304">
    <property type="entry name" value="CELL DIVISION CYCLE AND APOPTOSIS REGULATOR PROTEIN"/>
    <property type="match status" value="1"/>
</dbReference>
<feature type="non-terminal residue" evidence="3">
    <location>
        <position position="1"/>
    </location>
</feature>
<dbReference type="SMART" id="SM01122">
    <property type="entry name" value="DBC1"/>
    <property type="match status" value="1"/>
</dbReference>
<dbReference type="Proteomes" id="UP000759131">
    <property type="component" value="Unassembled WGS sequence"/>
</dbReference>
<dbReference type="Pfam" id="PF14443">
    <property type="entry name" value="DBC1"/>
    <property type="match status" value="1"/>
</dbReference>
<dbReference type="OrthoDB" id="6513905at2759"/>
<evidence type="ECO:0000259" key="2">
    <source>
        <dbReference type="SMART" id="SM01122"/>
    </source>
</evidence>
<evidence type="ECO:0000313" key="3">
    <source>
        <dbReference type="EMBL" id="CAD7645043.1"/>
    </source>
</evidence>
<evidence type="ECO:0000256" key="1">
    <source>
        <dbReference type="SAM" id="MobiDB-lite"/>
    </source>
</evidence>
<sequence length="417" mass="47719">SAFVSSTLPFTQQIQQNLLSTQSRTATQNNYKSSASRWEREEQRPNRADDRFRARDNDRPSRLNDAKGKRNDSRDRNIVSKEGRDEFGRDLRGGERNKEKDKERERERPERRVRRSESPANSIGSQNVVRAVRRRYEPVNIPKLAILKTPLNVYDIKQRYSANLHIPSDLKEVIVNSNFTLNINDIPKPITFRVIEVKDDNKKKEVSKKTDSPKENKEKATKEGDKSETKEEAEDESKTEICKESDETNAKTDSKDKPSSVDHPIVSKTTYKYGVKVLIISLPSMSDIYDRMFGSDFDAISTGSKSYFLHFNKLLAFLVSRNTNDGFSLIGGKFNAQIDGYLPDSEEPNLIATAVRLVGEQTGMNLSKCAKWRLIATFVYNRDNSVDPMTPSLEINRVFMPDVWSAFDGIYDKQPKN</sequence>
<dbReference type="GO" id="GO:0005634">
    <property type="term" value="C:nucleus"/>
    <property type="evidence" value="ECO:0007669"/>
    <property type="project" value="TreeGrafter"/>
</dbReference>
<dbReference type="EMBL" id="OC887624">
    <property type="protein sequence ID" value="CAD7645043.1"/>
    <property type="molecule type" value="Genomic_DNA"/>
</dbReference>
<dbReference type="GO" id="GO:0006355">
    <property type="term" value="P:regulation of DNA-templated transcription"/>
    <property type="evidence" value="ECO:0007669"/>
    <property type="project" value="InterPro"/>
</dbReference>
<feature type="region of interest" description="Disordered" evidence="1">
    <location>
        <begin position="201"/>
        <end position="263"/>
    </location>
</feature>
<feature type="domain" description="DBC1/CARP1 catalytically inactive NUDIX hydrolase" evidence="2">
    <location>
        <begin position="308"/>
        <end position="417"/>
    </location>
</feature>
<feature type="non-terminal residue" evidence="3">
    <location>
        <position position="417"/>
    </location>
</feature>
<keyword evidence="4" id="KW-1185">Reference proteome</keyword>
<gene>
    <name evidence="3" type="ORF">OSB1V03_LOCUS20324</name>
</gene>
<dbReference type="InterPro" id="IPR025954">
    <property type="entry name" value="DBC1/CARP1_inactive_NUDIX"/>
</dbReference>
<proteinExistence type="predicted"/>
<reference evidence="3" key="1">
    <citation type="submission" date="2020-11" db="EMBL/GenBank/DDBJ databases">
        <authorList>
            <person name="Tran Van P."/>
        </authorList>
    </citation>
    <scope>NUCLEOTIDE SEQUENCE</scope>
</reference>